<comment type="caution">
    <text evidence="2">The sequence shown here is derived from an EMBL/GenBank/DDBJ whole genome shotgun (WGS) entry which is preliminary data.</text>
</comment>
<gene>
    <name evidence="2" type="ORF">DAERI_100062</name>
</gene>
<name>A0A2I9CXA1_9DEIO</name>
<accession>A0A2I9CXA1</accession>
<keyword evidence="1" id="KW-0732">Signal</keyword>
<proteinExistence type="predicted"/>
<keyword evidence="3" id="KW-1185">Reference proteome</keyword>
<dbReference type="AlphaFoldDB" id="A0A2I9CXA1"/>
<dbReference type="RefSeq" id="WP_103130060.1">
    <property type="nucleotide sequence ID" value="NZ_BFAG01000010.1"/>
</dbReference>
<dbReference type="OrthoDB" id="9841776at2"/>
<feature type="chain" id="PRO_5014384908" description="DUF4197 domain-containing protein" evidence="1">
    <location>
        <begin position="21"/>
        <end position="156"/>
    </location>
</feature>
<evidence type="ECO:0000256" key="1">
    <source>
        <dbReference type="SAM" id="SignalP"/>
    </source>
</evidence>
<evidence type="ECO:0000313" key="3">
    <source>
        <dbReference type="Proteomes" id="UP000236569"/>
    </source>
</evidence>
<feature type="signal peptide" evidence="1">
    <location>
        <begin position="1"/>
        <end position="20"/>
    </location>
</feature>
<reference evidence="3" key="1">
    <citation type="submission" date="2018-01" db="EMBL/GenBank/DDBJ databases">
        <title>Draft Genome Sequence of the Radioresistant Bacterium Deinococcus aerius TR0125, Isolated from the Higher Atmosphere above Japan.</title>
        <authorList>
            <person name="Satoh K."/>
            <person name="Arai H."/>
            <person name="Sanzen T."/>
            <person name="Kawaguchi Y."/>
            <person name="Hayashi H."/>
            <person name="Yokobori S."/>
            <person name="Yamagishi A."/>
            <person name="Oono Y."/>
            <person name="Narumi I."/>
        </authorList>
    </citation>
    <scope>NUCLEOTIDE SEQUENCE [LARGE SCALE GENOMIC DNA]</scope>
    <source>
        <strain evidence="3">TR0125</strain>
    </source>
</reference>
<evidence type="ECO:0008006" key="4">
    <source>
        <dbReference type="Google" id="ProtNLM"/>
    </source>
</evidence>
<dbReference type="Proteomes" id="UP000236569">
    <property type="component" value="Unassembled WGS sequence"/>
</dbReference>
<protein>
    <recommendedName>
        <fullName evidence="4">DUF4197 domain-containing protein</fullName>
    </recommendedName>
</protein>
<dbReference type="EMBL" id="BFAG01000010">
    <property type="protein sequence ID" value="GBF06699.1"/>
    <property type="molecule type" value="Genomic_DNA"/>
</dbReference>
<organism evidence="2 3">
    <name type="scientific">Deinococcus aerius</name>
    <dbReference type="NCBI Taxonomy" id="200253"/>
    <lineage>
        <taxon>Bacteria</taxon>
        <taxon>Thermotogati</taxon>
        <taxon>Deinococcota</taxon>
        <taxon>Deinococci</taxon>
        <taxon>Deinococcales</taxon>
        <taxon>Deinococcaceae</taxon>
        <taxon>Deinococcus</taxon>
    </lineage>
</organism>
<evidence type="ECO:0000313" key="2">
    <source>
        <dbReference type="EMBL" id="GBF06699.1"/>
    </source>
</evidence>
<sequence>MKKFFLVAVATGLLAVSAAAQTSQVTGYGALIAIGNARGITPPLTVTALRKLQPGSAAAKVVVEKLRISPGTFAALLKYGNTYAPSTLLTRAALESSTGKTILENAVAGLIRQNPGLAVNTQQSLNRLLSDPTALALANEAADDAGVPVTPRGGGN</sequence>